<dbReference type="AlphaFoldDB" id="A0A5B9MFM2"/>
<sequence>MPIPVRETFPTDREDLIVQVTDDGSRTLVIAGSDDAFHSGCGAASETRHVYLHNSGVLQRLHERRPTRVLEIGLGTSMAMLMTLDAAVDCDTPLEYLAVETDWIAAETLEHLLPHDWTSRREIVDGYLDFRRSLPATVPPGTYPWRVDSSRSIIIEVGDVRDWTLGTRSPFDAIYYDPFCPDSAPRLWTADCLRTMRGAIAGGGKLTTYSCSRPVRDALEQAGWNVDRVPGPVGGKREVLVATPVQRPASG</sequence>
<dbReference type="GO" id="GO:0016645">
    <property type="term" value="F:oxidoreductase activity, acting on the CH-NH group of donors"/>
    <property type="evidence" value="ECO:0007669"/>
    <property type="project" value="InterPro"/>
</dbReference>
<name>A0A5B9MFM2_9BACT</name>
<dbReference type="InterPro" id="IPR008471">
    <property type="entry name" value="MnmC-like_methylTransf"/>
</dbReference>
<feature type="domain" description="MnmC-like methyltransferase" evidence="1">
    <location>
        <begin position="152"/>
        <end position="243"/>
    </location>
</feature>
<dbReference type="RefSeq" id="WP_147867911.1">
    <property type="nucleotide sequence ID" value="NZ_CP036264.1"/>
</dbReference>
<reference evidence="2 3" key="1">
    <citation type="submission" date="2019-02" db="EMBL/GenBank/DDBJ databases">
        <title>Planctomycetal bacteria perform biofilm scaping via a novel small molecule.</title>
        <authorList>
            <person name="Jeske O."/>
            <person name="Boedeker C."/>
            <person name="Wiegand S."/>
            <person name="Breitling P."/>
            <person name="Kallscheuer N."/>
            <person name="Jogler M."/>
            <person name="Rohde M."/>
            <person name="Petersen J."/>
            <person name="Medema M.H."/>
            <person name="Surup F."/>
            <person name="Jogler C."/>
        </authorList>
    </citation>
    <scope>NUCLEOTIDE SEQUENCE [LARGE SCALE GENOMIC DNA]</scope>
    <source>
        <strain evidence="2 3">Mal15</strain>
    </source>
</reference>
<organism evidence="2 3">
    <name type="scientific">Stieleria maiorica</name>
    <dbReference type="NCBI Taxonomy" id="2795974"/>
    <lineage>
        <taxon>Bacteria</taxon>
        <taxon>Pseudomonadati</taxon>
        <taxon>Planctomycetota</taxon>
        <taxon>Planctomycetia</taxon>
        <taxon>Pirellulales</taxon>
        <taxon>Pirellulaceae</taxon>
        <taxon>Stieleria</taxon>
    </lineage>
</organism>
<dbReference type="InterPro" id="IPR029063">
    <property type="entry name" value="SAM-dependent_MTases_sf"/>
</dbReference>
<dbReference type="KEGG" id="smam:Mal15_24270"/>
<evidence type="ECO:0000313" key="2">
    <source>
        <dbReference type="EMBL" id="QEF98375.1"/>
    </source>
</evidence>
<gene>
    <name evidence="2" type="primary">mnmC</name>
    <name evidence="2" type="ORF">Mal15_24270</name>
</gene>
<dbReference type="EMBL" id="CP036264">
    <property type="protein sequence ID" value="QEF98375.1"/>
    <property type="molecule type" value="Genomic_DNA"/>
</dbReference>
<accession>A0A5B9MFM2</accession>
<proteinExistence type="predicted"/>
<dbReference type="PANTHER" id="PTHR39963:SF1">
    <property type="entry name" value="MNMC-LIKE METHYLTRANSFERASE DOMAIN-CONTAINING PROTEIN"/>
    <property type="match status" value="1"/>
</dbReference>
<evidence type="ECO:0000259" key="1">
    <source>
        <dbReference type="Pfam" id="PF05430"/>
    </source>
</evidence>
<dbReference type="Pfam" id="PF05430">
    <property type="entry name" value="Methyltransf_30"/>
    <property type="match status" value="1"/>
</dbReference>
<dbReference type="InterPro" id="IPR047785">
    <property type="entry name" value="tRNA_MNMC2"/>
</dbReference>
<dbReference type="NCBIfam" id="NF033855">
    <property type="entry name" value="tRNA_MNMC2"/>
    <property type="match status" value="1"/>
</dbReference>
<dbReference type="Proteomes" id="UP000321353">
    <property type="component" value="Chromosome"/>
</dbReference>
<protein>
    <submittedName>
        <fullName evidence="2">tRNA 5-methylaminomethyl-2-thiouridine biosynthesis bifunctional protein MnmC</fullName>
    </submittedName>
</protein>
<dbReference type="PANTHER" id="PTHR39963">
    <property type="entry name" value="SLL0983 PROTEIN"/>
    <property type="match status" value="1"/>
</dbReference>
<dbReference type="SUPFAM" id="SSF53335">
    <property type="entry name" value="S-adenosyl-L-methionine-dependent methyltransferases"/>
    <property type="match status" value="1"/>
</dbReference>
<dbReference type="GO" id="GO:0004808">
    <property type="term" value="F:tRNA (5-methylaminomethyl-2-thiouridylate)(34)-methyltransferase activity"/>
    <property type="evidence" value="ECO:0007669"/>
    <property type="project" value="InterPro"/>
</dbReference>
<keyword evidence="3" id="KW-1185">Reference proteome</keyword>
<evidence type="ECO:0000313" key="3">
    <source>
        <dbReference type="Proteomes" id="UP000321353"/>
    </source>
</evidence>
<dbReference type="Gene3D" id="3.40.50.150">
    <property type="entry name" value="Vaccinia Virus protein VP39"/>
    <property type="match status" value="1"/>
</dbReference>